<sequence>MARTSRRTPSRRPGHSNAQATISYRKPFDLMTSEEGQRWLEGLRDQWVWQVFLREGYPGSTSHSATPQEGNPKAAFSSCLLTEARR</sequence>
<comment type="caution">
    <text evidence="2">The sequence shown here is derived from an EMBL/GenBank/DDBJ whole genome shotgun (WGS) entry which is preliminary data.</text>
</comment>
<evidence type="ECO:0000313" key="3">
    <source>
        <dbReference type="Proteomes" id="UP000004508"/>
    </source>
</evidence>
<reference evidence="2 3" key="1">
    <citation type="journal article" date="2011" name="Stand. Genomic Sci.">
        <title>Non-contiguous finished genome sequence and contextual data of the filamentous soil bacterium Ktedonobacter racemifer type strain (SOSP1-21).</title>
        <authorList>
            <person name="Chang Y.J."/>
            <person name="Land M."/>
            <person name="Hauser L."/>
            <person name="Chertkov O."/>
            <person name="Del Rio T.G."/>
            <person name="Nolan M."/>
            <person name="Copeland A."/>
            <person name="Tice H."/>
            <person name="Cheng J.F."/>
            <person name="Lucas S."/>
            <person name="Han C."/>
            <person name="Goodwin L."/>
            <person name="Pitluck S."/>
            <person name="Ivanova N."/>
            <person name="Ovchinikova G."/>
            <person name="Pati A."/>
            <person name="Chen A."/>
            <person name="Palaniappan K."/>
            <person name="Mavromatis K."/>
            <person name="Liolios K."/>
            <person name="Brettin T."/>
            <person name="Fiebig A."/>
            <person name="Rohde M."/>
            <person name="Abt B."/>
            <person name="Goker M."/>
            <person name="Detter J.C."/>
            <person name="Woyke T."/>
            <person name="Bristow J."/>
            <person name="Eisen J.A."/>
            <person name="Markowitz V."/>
            <person name="Hugenholtz P."/>
            <person name="Kyrpides N.C."/>
            <person name="Klenk H.P."/>
            <person name="Lapidus A."/>
        </authorList>
    </citation>
    <scope>NUCLEOTIDE SEQUENCE [LARGE SCALE GENOMIC DNA]</scope>
    <source>
        <strain evidence="3">DSM 44963</strain>
    </source>
</reference>
<dbReference type="Proteomes" id="UP000004508">
    <property type="component" value="Unassembled WGS sequence"/>
</dbReference>
<name>D6TH60_KTERA</name>
<feature type="compositionally biased region" description="Polar residues" evidence="1">
    <location>
        <begin position="59"/>
        <end position="69"/>
    </location>
</feature>
<evidence type="ECO:0000313" key="2">
    <source>
        <dbReference type="EMBL" id="EFH90802.1"/>
    </source>
</evidence>
<dbReference type="AlphaFoldDB" id="D6TH60"/>
<keyword evidence="3" id="KW-1185">Reference proteome</keyword>
<gene>
    <name evidence="2" type="ORF">Krac_12441</name>
</gene>
<protein>
    <submittedName>
        <fullName evidence="2">Uncharacterized protein</fullName>
    </submittedName>
</protein>
<evidence type="ECO:0000256" key="1">
    <source>
        <dbReference type="SAM" id="MobiDB-lite"/>
    </source>
</evidence>
<feature type="region of interest" description="Disordered" evidence="1">
    <location>
        <begin position="58"/>
        <end position="86"/>
    </location>
</feature>
<organism evidence="2 3">
    <name type="scientific">Ktedonobacter racemifer DSM 44963</name>
    <dbReference type="NCBI Taxonomy" id="485913"/>
    <lineage>
        <taxon>Bacteria</taxon>
        <taxon>Bacillati</taxon>
        <taxon>Chloroflexota</taxon>
        <taxon>Ktedonobacteria</taxon>
        <taxon>Ktedonobacterales</taxon>
        <taxon>Ktedonobacteraceae</taxon>
        <taxon>Ktedonobacter</taxon>
    </lineage>
</organism>
<dbReference type="EMBL" id="ADVG01000001">
    <property type="protein sequence ID" value="EFH90802.1"/>
    <property type="molecule type" value="Genomic_DNA"/>
</dbReference>
<proteinExistence type="predicted"/>
<accession>D6TH60</accession>
<dbReference type="STRING" id="485913.Krac_12441"/>
<dbReference type="InParanoid" id="D6TH60"/>
<dbReference type="RefSeq" id="WP_007908456.1">
    <property type="nucleotide sequence ID" value="NZ_ADVG01000001.1"/>
</dbReference>
<feature type="compositionally biased region" description="Basic residues" evidence="1">
    <location>
        <begin position="1"/>
        <end position="14"/>
    </location>
</feature>
<feature type="region of interest" description="Disordered" evidence="1">
    <location>
        <begin position="1"/>
        <end position="23"/>
    </location>
</feature>